<feature type="compositionally biased region" description="Basic and acidic residues" evidence="6">
    <location>
        <begin position="20"/>
        <end position="50"/>
    </location>
</feature>
<dbReference type="PANTHER" id="PTHR31429">
    <property type="entry name" value="WRKY TRANSCRIPTION FACTOR 36-RELATED"/>
    <property type="match status" value="1"/>
</dbReference>
<dbReference type="InterPro" id="IPR003657">
    <property type="entry name" value="WRKY_dom"/>
</dbReference>
<dbReference type="InParanoid" id="A0A2K1X4U1"/>
<organism evidence="8 9">
    <name type="scientific">Populus trichocarpa</name>
    <name type="common">Western balsam poplar</name>
    <name type="synonym">Populus balsamifera subsp. trichocarpa</name>
    <dbReference type="NCBI Taxonomy" id="3694"/>
    <lineage>
        <taxon>Eukaryota</taxon>
        <taxon>Viridiplantae</taxon>
        <taxon>Streptophyta</taxon>
        <taxon>Embryophyta</taxon>
        <taxon>Tracheophyta</taxon>
        <taxon>Spermatophyta</taxon>
        <taxon>Magnoliopsida</taxon>
        <taxon>eudicotyledons</taxon>
        <taxon>Gunneridae</taxon>
        <taxon>Pentapetalae</taxon>
        <taxon>rosids</taxon>
        <taxon>fabids</taxon>
        <taxon>Malpighiales</taxon>
        <taxon>Salicaceae</taxon>
        <taxon>Saliceae</taxon>
        <taxon>Populus</taxon>
    </lineage>
</organism>
<evidence type="ECO:0000313" key="8">
    <source>
        <dbReference type="EMBL" id="PNS95808.1"/>
    </source>
</evidence>
<feature type="region of interest" description="Disordered" evidence="6">
    <location>
        <begin position="1"/>
        <end position="50"/>
    </location>
</feature>
<evidence type="ECO:0000256" key="4">
    <source>
        <dbReference type="ARBA" id="ARBA00023163"/>
    </source>
</evidence>
<dbReference type="Gene3D" id="2.20.25.80">
    <property type="entry name" value="WRKY domain"/>
    <property type="match status" value="1"/>
</dbReference>
<keyword evidence="3" id="KW-0238">DNA-binding</keyword>
<keyword evidence="2" id="KW-0805">Transcription regulation</keyword>
<keyword evidence="5" id="KW-0539">Nucleus</keyword>
<accession>A0A2K1X4U1</accession>
<protein>
    <recommendedName>
        <fullName evidence="7">WRKY domain-containing protein</fullName>
    </recommendedName>
</protein>
<dbReference type="Pfam" id="PF03106">
    <property type="entry name" value="WRKY"/>
    <property type="match status" value="1"/>
</dbReference>
<dbReference type="FunCoup" id="A0A2K1X4U1">
    <property type="interactions" value="2"/>
</dbReference>
<gene>
    <name evidence="8" type="ORF">POPTR_017G079500</name>
</gene>
<reference evidence="8 9" key="1">
    <citation type="journal article" date="2006" name="Science">
        <title>The genome of black cottonwood, Populus trichocarpa (Torr. &amp; Gray).</title>
        <authorList>
            <person name="Tuskan G.A."/>
            <person name="Difazio S."/>
            <person name="Jansson S."/>
            <person name="Bohlmann J."/>
            <person name="Grigoriev I."/>
            <person name="Hellsten U."/>
            <person name="Putnam N."/>
            <person name="Ralph S."/>
            <person name="Rombauts S."/>
            <person name="Salamov A."/>
            <person name="Schein J."/>
            <person name="Sterck L."/>
            <person name="Aerts A."/>
            <person name="Bhalerao R.R."/>
            <person name="Bhalerao R.P."/>
            <person name="Blaudez D."/>
            <person name="Boerjan W."/>
            <person name="Brun A."/>
            <person name="Brunner A."/>
            <person name="Busov V."/>
            <person name="Campbell M."/>
            <person name="Carlson J."/>
            <person name="Chalot M."/>
            <person name="Chapman J."/>
            <person name="Chen G.L."/>
            <person name="Cooper D."/>
            <person name="Coutinho P.M."/>
            <person name="Couturier J."/>
            <person name="Covert S."/>
            <person name="Cronk Q."/>
            <person name="Cunningham R."/>
            <person name="Davis J."/>
            <person name="Degroeve S."/>
            <person name="Dejardin A."/>
            <person name="Depamphilis C."/>
            <person name="Detter J."/>
            <person name="Dirks B."/>
            <person name="Dubchak I."/>
            <person name="Duplessis S."/>
            <person name="Ehlting J."/>
            <person name="Ellis B."/>
            <person name="Gendler K."/>
            <person name="Goodstein D."/>
            <person name="Gribskov M."/>
            <person name="Grimwood J."/>
            <person name="Groover A."/>
            <person name="Gunter L."/>
            <person name="Hamberger B."/>
            <person name="Heinze B."/>
            <person name="Helariutta Y."/>
            <person name="Henrissat B."/>
            <person name="Holligan D."/>
            <person name="Holt R."/>
            <person name="Huang W."/>
            <person name="Islam-Faridi N."/>
            <person name="Jones S."/>
            <person name="Jones-Rhoades M."/>
            <person name="Jorgensen R."/>
            <person name="Joshi C."/>
            <person name="Kangasjarvi J."/>
            <person name="Karlsson J."/>
            <person name="Kelleher C."/>
            <person name="Kirkpatrick R."/>
            <person name="Kirst M."/>
            <person name="Kohler A."/>
            <person name="Kalluri U."/>
            <person name="Larimer F."/>
            <person name="Leebens-Mack J."/>
            <person name="Leple J.C."/>
            <person name="Locascio P."/>
            <person name="Lou Y."/>
            <person name="Lucas S."/>
            <person name="Martin F."/>
            <person name="Montanini B."/>
            <person name="Napoli C."/>
            <person name="Nelson D.R."/>
            <person name="Nelson C."/>
            <person name="Nieminen K."/>
            <person name="Nilsson O."/>
            <person name="Pereda V."/>
            <person name="Peter G."/>
            <person name="Philippe R."/>
            <person name="Pilate G."/>
            <person name="Poliakov A."/>
            <person name="Razumovskaya J."/>
            <person name="Richardson P."/>
            <person name="Rinaldi C."/>
            <person name="Ritland K."/>
            <person name="Rouze P."/>
            <person name="Ryaboy D."/>
            <person name="Schmutz J."/>
            <person name="Schrader J."/>
            <person name="Segerman B."/>
            <person name="Shin H."/>
            <person name="Siddiqui A."/>
            <person name="Sterky F."/>
            <person name="Terry A."/>
            <person name="Tsai C.J."/>
            <person name="Uberbacher E."/>
            <person name="Unneberg P."/>
            <person name="Vahala J."/>
            <person name="Wall K."/>
            <person name="Wessler S."/>
            <person name="Yang G."/>
            <person name="Yin T."/>
            <person name="Douglas C."/>
            <person name="Marra M."/>
            <person name="Sandberg G."/>
            <person name="Van de Peer Y."/>
            <person name="Rokhsar D."/>
        </authorList>
    </citation>
    <scope>NUCLEOTIDE SEQUENCE [LARGE SCALE GENOMIC DNA]</scope>
    <source>
        <strain evidence="9">cv. Nisqually</strain>
    </source>
</reference>
<keyword evidence="9" id="KW-1185">Reference proteome</keyword>
<feature type="region of interest" description="Disordered" evidence="6">
    <location>
        <begin position="79"/>
        <end position="193"/>
    </location>
</feature>
<keyword evidence="4" id="KW-0804">Transcription</keyword>
<dbReference type="GO" id="GO:0043565">
    <property type="term" value="F:sequence-specific DNA binding"/>
    <property type="evidence" value="ECO:0007669"/>
    <property type="project" value="InterPro"/>
</dbReference>
<dbReference type="FunFam" id="2.20.25.80:FF:000002">
    <property type="entry name" value="probable WRKY transcription factor 31"/>
    <property type="match status" value="1"/>
</dbReference>
<dbReference type="PANTHER" id="PTHR31429:SF24">
    <property type="entry name" value="WRKY TRANSCRIPTION FACTOR 72-RELATED"/>
    <property type="match status" value="1"/>
</dbReference>
<dbReference type="SMART" id="SM00774">
    <property type="entry name" value="WRKY"/>
    <property type="match status" value="1"/>
</dbReference>
<dbReference type="SMR" id="A0A2K1X4U1"/>
<dbReference type="GO" id="GO:0003700">
    <property type="term" value="F:DNA-binding transcription factor activity"/>
    <property type="evidence" value="ECO:0007669"/>
    <property type="project" value="InterPro"/>
</dbReference>
<sequence>MSSSGGAAIEERAVQFGLTSREDSGSSQEAKKEEVIESAKSEMGDVREENHRLKMMLERIEKDYQSLQLRFFDILQHETSSKQSTDSAPSHDETEESNELVSLCLGRSPSEPKKEEKSTNSAKSRENEELKANLSLGLDSKILTSTETASNPSPAESVEEPKEEAGETWPPSKIIPKRNGDHDEAAQQSQAKRARVCVRTRCETPTMNDGCQWRKYGQKISKGNPCPRAYYRCTVAPLCPVRKQVQRCAEDTSILITTYEGTHNHPLPVSATAMASTTSAAASMLLSGSSTSQQGLGSHINATSARTELNGVSFSLHDHLRAKQIYFPNSSSPTFPTITLDLTTSPSTSTTPFGRFSSSFSSTSRYPSTSLNFSSTEPNSLPPIWGNGLHNYGTRSYNHQQLYQSFMEKNHQAAASQQVLTDTLTKAITSDPSFRTVIATAISSMIGGGGSAIANNRNQRAGDQNCFGQNLNFGETMTTSAFSINSLSQNGKGCASSCFNGLSSSTSQKGSSQLQPALPFSVFNSASMPNNDNEEHKS</sequence>
<dbReference type="Proteomes" id="UP000006729">
    <property type="component" value="Chromosome 17"/>
</dbReference>
<dbReference type="SUPFAM" id="SSF118290">
    <property type="entry name" value="WRKY DNA-binding domain"/>
    <property type="match status" value="1"/>
</dbReference>
<proteinExistence type="predicted"/>
<evidence type="ECO:0000259" key="7">
    <source>
        <dbReference type="PROSITE" id="PS50811"/>
    </source>
</evidence>
<dbReference type="InterPro" id="IPR044810">
    <property type="entry name" value="WRKY_plant"/>
</dbReference>
<evidence type="ECO:0000256" key="3">
    <source>
        <dbReference type="ARBA" id="ARBA00023125"/>
    </source>
</evidence>
<dbReference type="GO" id="GO:0005634">
    <property type="term" value="C:nucleus"/>
    <property type="evidence" value="ECO:0007669"/>
    <property type="project" value="UniProtKB-SubCell"/>
</dbReference>
<dbReference type="InterPro" id="IPR036576">
    <property type="entry name" value="WRKY_dom_sf"/>
</dbReference>
<evidence type="ECO:0000256" key="6">
    <source>
        <dbReference type="SAM" id="MobiDB-lite"/>
    </source>
</evidence>
<evidence type="ECO:0000256" key="1">
    <source>
        <dbReference type="ARBA" id="ARBA00004123"/>
    </source>
</evidence>
<dbReference type="STRING" id="3694.A0A2K1X4U1"/>
<feature type="compositionally biased region" description="Basic and acidic residues" evidence="6">
    <location>
        <begin position="110"/>
        <end position="131"/>
    </location>
</feature>
<feature type="domain" description="WRKY" evidence="7">
    <location>
        <begin position="202"/>
        <end position="268"/>
    </location>
</feature>
<dbReference type="PROSITE" id="PS50811">
    <property type="entry name" value="WRKY"/>
    <property type="match status" value="1"/>
</dbReference>
<comment type="subcellular location">
    <subcellularLocation>
        <location evidence="1">Nucleus</location>
    </subcellularLocation>
</comment>
<evidence type="ECO:0000256" key="2">
    <source>
        <dbReference type="ARBA" id="ARBA00023015"/>
    </source>
</evidence>
<feature type="compositionally biased region" description="Polar residues" evidence="6">
    <location>
        <begin position="142"/>
        <end position="154"/>
    </location>
</feature>
<dbReference type="AlphaFoldDB" id="A0A2K1X4U1"/>
<name>A0A2K1X4U1_POPTR</name>
<dbReference type="EMBL" id="CM009306">
    <property type="protein sequence ID" value="PNS95808.1"/>
    <property type="molecule type" value="Genomic_DNA"/>
</dbReference>
<evidence type="ECO:0000256" key="5">
    <source>
        <dbReference type="ARBA" id="ARBA00023242"/>
    </source>
</evidence>
<evidence type="ECO:0000313" key="9">
    <source>
        <dbReference type="Proteomes" id="UP000006729"/>
    </source>
</evidence>